<dbReference type="Proteomes" id="UP000053370">
    <property type="component" value="Unassembled WGS sequence"/>
</dbReference>
<evidence type="ECO:0000313" key="1">
    <source>
        <dbReference type="EMBL" id="GAP40178.1"/>
    </source>
</evidence>
<name>A0A0S7BQW6_9CHLR</name>
<organism evidence="1">
    <name type="scientific">Flexilinea flocculi</name>
    <dbReference type="NCBI Taxonomy" id="1678840"/>
    <lineage>
        <taxon>Bacteria</taxon>
        <taxon>Bacillati</taxon>
        <taxon>Chloroflexota</taxon>
        <taxon>Anaerolineae</taxon>
        <taxon>Anaerolineales</taxon>
        <taxon>Anaerolineaceae</taxon>
        <taxon>Flexilinea</taxon>
    </lineage>
</organism>
<keyword evidence="2" id="KW-1185">Reference proteome</keyword>
<protein>
    <submittedName>
        <fullName evidence="1">Uncharacterized protein</fullName>
    </submittedName>
</protein>
<dbReference type="AlphaFoldDB" id="A0A0S7BQW6"/>
<reference evidence="1" key="1">
    <citation type="journal article" date="2015" name="Genome Announc.">
        <title>Draft Genome Sequence of Anaerolineae Strain TC1, a Novel Isolate from a Methanogenic Wastewater Treatment System.</title>
        <authorList>
            <person name="Matsuura N."/>
            <person name="Tourlousse D.M."/>
            <person name="Sun L."/>
            <person name="Toyonaga M."/>
            <person name="Kuroda K."/>
            <person name="Ohashi A."/>
            <person name="Cruz R."/>
            <person name="Yamaguchi T."/>
            <person name="Sekiguchi Y."/>
        </authorList>
    </citation>
    <scope>NUCLEOTIDE SEQUENCE [LARGE SCALE GENOMIC DNA]</scope>
    <source>
        <strain evidence="1">TC1</strain>
    </source>
</reference>
<dbReference type="EMBL" id="DF968181">
    <property type="protein sequence ID" value="GAP40178.1"/>
    <property type="molecule type" value="Genomic_DNA"/>
</dbReference>
<gene>
    <name evidence="1" type="ORF">ATC1_13144</name>
</gene>
<proteinExistence type="predicted"/>
<dbReference type="STRING" id="1678840.ATC1_13144"/>
<accession>A0A0S7BQW6</accession>
<sequence length="130" mass="14545">MSFSLYGIPKILQSTGRFDFYSTALTKANSIIRPNKKRSPDGERFALRFYCYPCITGRNLYPYIRLGPRCGSESVNLMAYVSGGRGSWLEKAKGRKCLKGLNPFGRGNVPARPPARNVGKPFDCKTLLPF</sequence>
<evidence type="ECO:0000313" key="2">
    <source>
        <dbReference type="Proteomes" id="UP000053370"/>
    </source>
</evidence>